<keyword evidence="6 19" id="KW-0732">Signal</keyword>
<dbReference type="GeneID" id="85315733"/>
<name>A0AAJ0FJ12_9PEZI</name>
<dbReference type="Pfam" id="PF00722">
    <property type="entry name" value="Glyco_hydro_16"/>
    <property type="match status" value="1"/>
</dbReference>
<feature type="active site" description="Proton donor" evidence="16">
    <location>
        <position position="122"/>
    </location>
</feature>
<dbReference type="PROSITE" id="PS51762">
    <property type="entry name" value="GH16_2"/>
    <property type="match status" value="1"/>
</dbReference>
<feature type="compositionally biased region" description="Polar residues" evidence="18">
    <location>
        <begin position="341"/>
        <end position="350"/>
    </location>
</feature>
<keyword evidence="9" id="KW-0325">Glycoprotein</keyword>
<feature type="compositionally biased region" description="Gly residues" evidence="18">
    <location>
        <begin position="327"/>
        <end position="336"/>
    </location>
</feature>
<keyword evidence="17" id="KW-1015">Disulfide bond</keyword>
<comment type="subcellular location">
    <subcellularLocation>
        <location evidence="2">Membrane</location>
        <topology evidence="2">Lipid-anchor</topology>
        <topology evidence="2">GPI-anchor</topology>
    </subcellularLocation>
</comment>
<evidence type="ECO:0000256" key="18">
    <source>
        <dbReference type="SAM" id="MobiDB-lite"/>
    </source>
</evidence>
<comment type="catalytic activity">
    <reaction evidence="1">
        <text>Random endo-hydrolysis of N-acetyl-beta-D-glucosaminide (1-&gt;4)-beta-linkages in chitin and chitodextrins.</text>
        <dbReference type="EC" id="3.2.1.14"/>
    </reaction>
</comment>
<accession>A0AAJ0FJ12</accession>
<evidence type="ECO:0000259" key="20">
    <source>
        <dbReference type="PROSITE" id="PS51762"/>
    </source>
</evidence>
<evidence type="ECO:0000256" key="4">
    <source>
        <dbReference type="ARBA" id="ARBA00022676"/>
    </source>
</evidence>
<dbReference type="PIRSF" id="PIRSF037299">
    <property type="entry name" value="Glycosidase_CRH1_prd"/>
    <property type="match status" value="1"/>
</dbReference>
<dbReference type="FunFam" id="2.60.120.200:FF:000152">
    <property type="entry name" value="Cell wall glucanase"/>
    <property type="match status" value="1"/>
</dbReference>
<keyword evidence="8 15" id="KW-0472">Membrane</keyword>
<protein>
    <recommendedName>
        <fullName evidence="15">Crh-like protein</fullName>
        <ecNumber evidence="15">3.2.-.-</ecNumber>
    </recommendedName>
</protein>
<feature type="compositionally biased region" description="Low complexity" evidence="18">
    <location>
        <begin position="276"/>
        <end position="326"/>
    </location>
</feature>
<keyword evidence="4" id="KW-0328">Glycosyltransferase</keyword>
<dbReference type="GO" id="GO:0031505">
    <property type="term" value="P:fungal-type cell wall organization"/>
    <property type="evidence" value="ECO:0007669"/>
    <property type="project" value="TreeGrafter"/>
</dbReference>
<evidence type="ECO:0000256" key="13">
    <source>
        <dbReference type="ARBA" id="ARBA00038074"/>
    </source>
</evidence>
<evidence type="ECO:0000256" key="8">
    <source>
        <dbReference type="ARBA" id="ARBA00023136"/>
    </source>
</evidence>
<proteinExistence type="inferred from homology"/>
<dbReference type="PANTHER" id="PTHR10963">
    <property type="entry name" value="GLYCOSYL HYDROLASE-RELATED"/>
    <property type="match status" value="1"/>
</dbReference>
<dbReference type="GO" id="GO:0009277">
    <property type="term" value="C:fungal-type cell wall"/>
    <property type="evidence" value="ECO:0007669"/>
    <property type="project" value="TreeGrafter"/>
</dbReference>
<evidence type="ECO:0000256" key="7">
    <source>
        <dbReference type="ARBA" id="ARBA00022801"/>
    </source>
</evidence>
<keyword evidence="5" id="KW-0808">Transferase</keyword>
<evidence type="ECO:0000256" key="3">
    <source>
        <dbReference type="ARBA" id="ARBA00022622"/>
    </source>
</evidence>
<reference evidence="21" key="1">
    <citation type="submission" date="2023-06" db="EMBL/GenBank/DDBJ databases">
        <title>Genome-scale phylogeny and comparative genomics of the fungal order Sordariales.</title>
        <authorList>
            <consortium name="Lawrence Berkeley National Laboratory"/>
            <person name="Hensen N."/>
            <person name="Bonometti L."/>
            <person name="Westerberg I."/>
            <person name="Brannstrom I.O."/>
            <person name="Guillou S."/>
            <person name="Cros-Aarteil S."/>
            <person name="Calhoun S."/>
            <person name="Haridas S."/>
            <person name="Kuo A."/>
            <person name="Mondo S."/>
            <person name="Pangilinan J."/>
            <person name="Riley R."/>
            <person name="Labutti K."/>
            <person name="Andreopoulos B."/>
            <person name="Lipzen A."/>
            <person name="Chen C."/>
            <person name="Yanf M."/>
            <person name="Daum C."/>
            <person name="Ng V."/>
            <person name="Clum A."/>
            <person name="Steindorff A."/>
            <person name="Ohm R."/>
            <person name="Martin F."/>
            <person name="Silar P."/>
            <person name="Natvig D."/>
            <person name="Lalanne C."/>
            <person name="Gautier V."/>
            <person name="Ament-Velasquez S.L."/>
            <person name="Kruys A."/>
            <person name="Hutchinson M.I."/>
            <person name="Powell A.J."/>
            <person name="Barry K."/>
            <person name="Miller A.N."/>
            <person name="Grigoriev I.V."/>
            <person name="Debuchy R."/>
            <person name="Gladieux P."/>
            <person name="Thoren M.H."/>
            <person name="Johannesson H."/>
        </authorList>
    </citation>
    <scope>NUCLEOTIDE SEQUENCE</scope>
    <source>
        <strain evidence="21">8032-3</strain>
    </source>
</reference>
<keyword evidence="10" id="KW-0449">Lipoprotein</keyword>
<dbReference type="EMBL" id="MU839024">
    <property type="protein sequence ID" value="KAK1763874.1"/>
    <property type="molecule type" value="Genomic_DNA"/>
</dbReference>
<dbReference type="Gene3D" id="2.60.120.200">
    <property type="match status" value="1"/>
</dbReference>
<evidence type="ECO:0000256" key="1">
    <source>
        <dbReference type="ARBA" id="ARBA00000822"/>
    </source>
</evidence>
<keyword evidence="3" id="KW-0336">GPI-anchor</keyword>
<dbReference type="InterPro" id="IPR013320">
    <property type="entry name" value="ConA-like_dom_sf"/>
</dbReference>
<feature type="compositionally biased region" description="Low complexity" evidence="18">
    <location>
        <begin position="351"/>
        <end position="371"/>
    </location>
</feature>
<keyword evidence="12" id="KW-0961">Cell wall biogenesis/degradation</keyword>
<sequence>MHIRQAAVTAIWLAHAVRGQTSTDCNPTEKTCPSDDGLSTSSASVDFTSGASADWTVTNGAVGYSSSGAAFTINKQGDAPTIQTNFYIFFGSVSVVMRSAPGTGIVSSAILESDDLDEIDWEWLGGAAGEVQTNYFGKGNTTTYDRGTTVGVPGGNAESTSHNYTIVWNKEQTIWYIDGSPVRTLAYADAVGGKNYPQTPMRIRLGIWAGGDSNNPPGTIEWAGGVTDYSQGPFTMFVERVDITNFNPAASYSFGDQSGSWESIQIDGAAAGGSGTDETSGSKSSSSVGRRSTAIAIASGADSTTTDSPSTSTSTSSSTNSATSSTGTGGAGGIGNGNSSVTSSPSGTTNSAGSSVTGQTSSQTGSASSSTAVSVSGAYGWRAVSRPSKITVVLGAGSIALFLGYSL</sequence>
<feature type="active site" description="Nucleophile" evidence="16">
    <location>
        <position position="118"/>
    </location>
</feature>
<evidence type="ECO:0000313" key="22">
    <source>
        <dbReference type="Proteomes" id="UP001244011"/>
    </source>
</evidence>
<dbReference type="InterPro" id="IPR000757">
    <property type="entry name" value="Beta-glucanase-like"/>
</dbReference>
<evidence type="ECO:0000256" key="2">
    <source>
        <dbReference type="ARBA" id="ARBA00004589"/>
    </source>
</evidence>
<comment type="similarity">
    <text evidence="13">Belongs to the glycosyl hydrolase 16 family. CRH1 subfamily.</text>
</comment>
<keyword evidence="11" id="KW-0326">Glycosidase</keyword>
<keyword evidence="22" id="KW-1185">Reference proteome</keyword>
<comment type="caution">
    <text evidence="21">The sequence shown here is derived from an EMBL/GenBank/DDBJ whole genome shotgun (WGS) entry which is preliminary data.</text>
</comment>
<feature type="domain" description="GH16" evidence="20">
    <location>
        <begin position="21"/>
        <end position="231"/>
    </location>
</feature>
<dbReference type="PANTHER" id="PTHR10963:SF27">
    <property type="entry name" value="GLYCOSIDASE-RELATED"/>
    <property type="match status" value="1"/>
</dbReference>
<dbReference type="CDD" id="cd02183">
    <property type="entry name" value="GH16_fungal_CRH1_transglycosylase"/>
    <property type="match status" value="1"/>
</dbReference>
<feature type="disulfide bond" evidence="17">
    <location>
        <begin position="25"/>
        <end position="32"/>
    </location>
</feature>
<dbReference type="GO" id="GO:0005975">
    <property type="term" value="P:carbohydrate metabolic process"/>
    <property type="evidence" value="ECO:0007669"/>
    <property type="project" value="InterPro"/>
</dbReference>
<keyword evidence="7 15" id="KW-0378">Hydrolase</keyword>
<feature type="region of interest" description="Disordered" evidence="18">
    <location>
        <begin position="267"/>
        <end position="371"/>
    </location>
</feature>
<dbReference type="GO" id="GO:0098552">
    <property type="term" value="C:side of membrane"/>
    <property type="evidence" value="ECO:0007669"/>
    <property type="project" value="UniProtKB-KW"/>
</dbReference>
<evidence type="ECO:0000256" key="12">
    <source>
        <dbReference type="ARBA" id="ARBA00023316"/>
    </source>
</evidence>
<evidence type="ECO:0000256" key="10">
    <source>
        <dbReference type="ARBA" id="ARBA00023288"/>
    </source>
</evidence>
<evidence type="ECO:0000256" key="6">
    <source>
        <dbReference type="ARBA" id="ARBA00022729"/>
    </source>
</evidence>
<evidence type="ECO:0000256" key="19">
    <source>
        <dbReference type="SAM" id="SignalP"/>
    </source>
</evidence>
<dbReference type="InterPro" id="IPR017168">
    <property type="entry name" value="CHR-like"/>
</dbReference>
<dbReference type="Proteomes" id="UP001244011">
    <property type="component" value="Unassembled WGS sequence"/>
</dbReference>
<evidence type="ECO:0000313" key="21">
    <source>
        <dbReference type="EMBL" id="KAK1763874.1"/>
    </source>
</evidence>
<feature type="chain" id="PRO_5042609128" description="Crh-like protein" evidence="19">
    <location>
        <begin position="20"/>
        <end position="407"/>
    </location>
</feature>
<comment type="function">
    <text evidence="14">Dual chitinase/transglycosylase that plays a role in cell wall architecture. Chitinase and transglycosylase activities are coupled. Required for the polysaccharide cross-linking at the septa and the cell wall. More specifically, transfers chitin to 1,6-beta-glucan in the cell wall.</text>
</comment>
<dbReference type="AlphaFoldDB" id="A0AAJ0FJ12"/>
<organism evidence="21 22">
    <name type="scientific">Phialemonium atrogriseum</name>
    <dbReference type="NCBI Taxonomy" id="1093897"/>
    <lineage>
        <taxon>Eukaryota</taxon>
        <taxon>Fungi</taxon>
        <taxon>Dikarya</taxon>
        <taxon>Ascomycota</taxon>
        <taxon>Pezizomycotina</taxon>
        <taxon>Sordariomycetes</taxon>
        <taxon>Sordariomycetidae</taxon>
        <taxon>Cephalothecales</taxon>
        <taxon>Cephalothecaceae</taxon>
        <taxon>Phialemonium</taxon>
    </lineage>
</organism>
<evidence type="ECO:0000256" key="14">
    <source>
        <dbReference type="ARBA" id="ARBA00093308"/>
    </source>
</evidence>
<evidence type="ECO:0000256" key="15">
    <source>
        <dbReference type="PIRNR" id="PIRNR037299"/>
    </source>
</evidence>
<dbReference type="GO" id="GO:0008843">
    <property type="term" value="F:endochitinase activity"/>
    <property type="evidence" value="ECO:0007669"/>
    <property type="project" value="UniProtKB-EC"/>
</dbReference>
<evidence type="ECO:0000256" key="5">
    <source>
        <dbReference type="ARBA" id="ARBA00022679"/>
    </source>
</evidence>
<feature type="signal peptide" evidence="19">
    <location>
        <begin position="1"/>
        <end position="19"/>
    </location>
</feature>
<evidence type="ECO:0000256" key="17">
    <source>
        <dbReference type="PIRSR" id="PIRSR037299-2"/>
    </source>
</evidence>
<dbReference type="EC" id="3.2.-.-" evidence="15"/>
<evidence type="ECO:0000256" key="16">
    <source>
        <dbReference type="PIRSR" id="PIRSR037299-1"/>
    </source>
</evidence>
<evidence type="ECO:0000256" key="11">
    <source>
        <dbReference type="ARBA" id="ARBA00023295"/>
    </source>
</evidence>
<dbReference type="InterPro" id="IPR050546">
    <property type="entry name" value="Glycosyl_Hydrlase_16"/>
</dbReference>
<dbReference type="RefSeq" id="XP_060280087.1">
    <property type="nucleotide sequence ID" value="XM_060432546.1"/>
</dbReference>
<evidence type="ECO:0000256" key="9">
    <source>
        <dbReference type="ARBA" id="ARBA00023180"/>
    </source>
</evidence>
<dbReference type="SUPFAM" id="SSF49899">
    <property type="entry name" value="Concanavalin A-like lectins/glucanases"/>
    <property type="match status" value="1"/>
</dbReference>
<gene>
    <name evidence="21" type="ORF">QBC33DRAFT_613501</name>
</gene>
<dbReference type="GO" id="GO:0016757">
    <property type="term" value="F:glycosyltransferase activity"/>
    <property type="evidence" value="ECO:0007669"/>
    <property type="project" value="UniProtKB-KW"/>
</dbReference>